<comment type="caution">
    <text evidence="1">The sequence shown here is derived from an EMBL/GenBank/DDBJ whole genome shotgun (WGS) entry which is preliminary data.</text>
</comment>
<organism evidence="1 2">
    <name type="scientific">Dreissena polymorpha</name>
    <name type="common">Zebra mussel</name>
    <name type="synonym">Mytilus polymorpha</name>
    <dbReference type="NCBI Taxonomy" id="45954"/>
    <lineage>
        <taxon>Eukaryota</taxon>
        <taxon>Metazoa</taxon>
        <taxon>Spiralia</taxon>
        <taxon>Lophotrochozoa</taxon>
        <taxon>Mollusca</taxon>
        <taxon>Bivalvia</taxon>
        <taxon>Autobranchia</taxon>
        <taxon>Heteroconchia</taxon>
        <taxon>Euheterodonta</taxon>
        <taxon>Imparidentia</taxon>
        <taxon>Neoheterodontei</taxon>
        <taxon>Myida</taxon>
        <taxon>Dreissenoidea</taxon>
        <taxon>Dreissenidae</taxon>
        <taxon>Dreissena</taxon>
    </lineage>
</organism>
<reference evidence="1" key="2">
    <citation type="submission" date="2020-11" db="EMBL/GenBank/DDBJ databases">
        <authorList>
            <person name="McCartney M.A."/>
            <person name="Auch B."/>
            <person name="Kono T."/>
            <person name="Mallez S."/>
            <person name="Becker A."/>
            <person name="Gohl D.M."/>
            <person name="Silverstein K.A.T."/>
            <person name="Koren S."/>
            <person name="Bechman K.B."/>
            <person name="Herman A."/>
            <person name="Abrahante J.E."/>
            <person name="Garbe J."/>
        </authorList>
    </citation>
    <scope>NUCLEOTIDE SEQUENCE</scope>
    <source>
        <strain evidence="1">Duluth1</strain>
        <tissue evidence="1">Whole animal</tissue>
    </source>
</reference>
<keyword evidence="2" id="KW-1185">Reference proteome</keyword>
<reference evidence="1" key="1">
    <citation type="journal article" date="2019" name="bioRxiv">
        <title>The Genome of the Zebra Mussel, Dreissena polymorpha: A Resource for Invasive Species Research.</title>
        <authorList>
            <person name="McCartney M.A."/>
            <person name="Auch B."/>
            <person name="Kono T."/>
            <person name="Mallez S."/>
            <person name="Zhang Y."/>
            <person name="Obille A."/>
            <person name="Becker A."/>
            <person name="Abrahante J.E."/>
            <person name="Garbe J."/>
            <person name="Badalamenti J.P."/>
            <person name="Herman A."/>
            <person name="Mangelson H."/>
            <person name="Liachko I."/>
            <person name="Sullivan S."/>
            <person name="Sone E.D."/>
            <person name="Koren S."/>
            <person name="Silverstein K.A.T."/>
            <person name="Beckman K.B."/>
            <person name="Gohl D.M."/>
        </authorList>
    </citation>
    <scope>NUCLEOTIDE SEQUENCE</scope>
    <source>
        <strain evidence="1">Duluth1</strain>
        <tissue evidence="1">Whole animal</tissue>
    </source>
</reference>
<dbReference type="AlphaFoldDB" id="A0A9D4BTV7"/>
<sequence length="82" mass="9393">MLYFRLIAARWPKVAQRAGSPELGEVKNRDILHQHRTPTLSQLQVIIEGLHVRKENDGHSHTSQNVIIVPDRKFISANHGHQ</sequence>
<proteinExistence type="predicted"/>
<evidence type="ECO:0000313" key="2">
    <source>
        <dbReference type="Proteomes" id="UP000828390"/>
    </source>
</evidence>
<dbReference type="EMBL" id="JAIWYP010000014">
    <property type="protein sequence ID" value="KAH3708407.1"/>
    <property type="molecule type" value="Genomic_DNA"/>
</dbReference>
<name>A0A9D4BTV7_DREPO</name>
<dbReference type="Proteomes" id="UP000828390">
    <property type="component" value="Unassembled WGS sequence"/>
</dbReference>
<evidence type="ECO:0000313" key="1">
    <source>
        <dbReference type="EMBL" id="KAH3708407.1"/>
    </source>
</evidence>
<gene>
    <name evidence="1" type="ORF">DPMN_067857</name>
</gene>
<accession>A0A9D4BTV7</accession>
<protein>
    <submittedName>
        <fullName evidence="1">Uncharacterized protein</fullName>
    </submittedName>
</protein>